<name>A0ABW5PSN7_9BACI</name>
<sequence>MVKEYNIYGKKRNSTMFLFLCLFFCQTTSHTIALGKTAYSHQTNGVVLGVTELNTYPHHKVMTTGYTAGKESTGKLPKDKSYGITYSGVRVTRDVFSTIAADPQIYPIGTILYIPGYGYGVVADTGNAIKGYTLDLYFKTVDDVYKQWGKKQLDVYTIKRGRGVLTEAVLKHLNHDKTIQVSK</sequence>
<reference evidence="4" key="1">
    <citation type="journal article" date="2019" name="Int. J. Syst. Evol. Microbiol.">
        <title>The Global Catalogue of Microorganisms (GCM) 10K type strain sequencing project: providing services to taxonomists for standard genome sequencing and annotation.</title>
        <authorList>
            <consortium name="The Broad Institute Genomics Platform"/>
            <consortium name="The Broad Institute Genome Sequencing Center for Infectious Disease"/>
            <person name="Wu L."/>
            <person name="Ma J."/>
        </authorList>
    </citation>
    <scope>NUCLEOTIDE SEQUENCE [LARGE SCALE GENOMIC DNA]</scope>
    <source>
        <strain evidence="4">TISTR 2241</strain>
    </source>
</reference>
<gene>
    <name evidence="3" type="ORF">ACFSTF_11440</name>
</gene>
<keyword evidence="4" id="KW-1185">Reference proteome</keyword>
<dbReference type="InterPro" id="IPR051933">
    <property type="entry name" value="Resuscitation_pf_RpfB"/>
</dbReference>
<dbReference type="EMBL" id="JBHUMR010000014">
    <property type="protein sequence ID" value="MFD2617921.1"/>
    <property type="molecule type" value="Genomic_DNA"/>
</dbReference>
<evidence type="ECO:0000259" key="2">
    <source>
        <dbReference type="Pfam" id="PF06725"/>
    </source>
</evidence>
<dbReference type="InterPro" id="IPR010611">
    <property type="entry name" value="3D_dom"/>
</dbReference>
<comment type="caution">
    <text evidence="3">The sequence shown here is derived from an EMBL/GenBank/DDBJ whole genome shotgun (WGS) entry which is preliminary data.</text>
</comment>
<dbReference type="CDD" id="cd22786">
    <property type="entry name" value="DPBB_YuiC-like"/>
    <property type="match status" value="1"/>
</dbReference>
<dbReference type="PANTHER" id="PTHR39160">
    <property type="entry name" value="CELL WALL-BINDING PROTEIN YOCH"/>
    <property type="match status" value="1"/>
</dbReference>
<organism evidence="3 4">
    <name type="scientific">Terrilactibacillus laevilacticus</name>
    <dbReference type="NCBI Taxonomy" id="1380157"/>
    <lineage>
        <taxon>Bacteria</taxon>
        <taxon>Bacillati</taxon>
        <taxon>Bacillota</taxon>
        <taxon>Bacilli</taxon>
        <taxon>Bacillales</taxon>
        <taxon>Bacillaceae</taxon>
        <taxon>Terrilactibacillus</taxon>
    </lineage>
</organism>
<dbReference type="SUPFAM" id="SSF50685">
    <property type="entry name" value="Barwin-like endoglucanases"/>
    <property type="match status" value="1"/>
</dbReference>
<dbReference type="Proteomes" id="UP001597458">
    <property type="component" value="Unassembled WGS sequence"/>
</dbReference>
<dbReference type="RefSeq" id="WP_141190400.1">
    <property type="nucleotide sequence ID" value="NZ_JBHUMR010000014.1"/>
</dbReference>
<dbReference type="Gene3D" id="2.40.40.10">
    <property type="entry name" value="RlpA-like domain"/>
    <property type="match status" value="1"/>
</dbReference>
<dbReference type="PANTHER" id="PTHR39160:SF4">
    <property type="entry name" value="RESUSCITATION-PROMOTING FACTOR RPFB"/>
    <property type="match status" value="1"/>
</dbReference>
<evidence type="ECO:0000256" key="1">
    <source>
        <dbReference type="ARBA" id="ARBA00022729"/>
    </source>
</evidence>
<accession>A0ABW5PSN7</accession>
<keyword evidence="1" id="KW-0732">Signal</keyword>
<dbReference type="InterPro" id="IPR036908">
    <property type="entry name" value="RlpA-like_sf"/>
</dbReference>
<proteinExistence type="predicted"/>
<dbReference type="Pfam" id="PF06725">
    <property type="entry name" value="3D"/>
    <property type="match status" value="1"/>
</dbReference>
<feature type="domain" description="3D" evidence="2">
    <location>
        <begin position="97"/>
        <end position="158"/>
    </location>
</feature>
<evidence type="ECO:0000313" key="4">
    <source>
        <dbReference type="Proteomes" id="UP001597458"/>
    </source>
</evidence>
<protein>
    <submittedName>
        <fullName evidence="3">3D domain-containing protein</fullName>
    </submittedName>
</protein>
<evidence type="ECO:0000313" key="3">
    <source>
        <dbReference type="EMBL" id="MFD2617921.1"/>
    </source>
</evidence>